<name>A0ABN9V6G4_9DINO</name>
<dbReference type="PANTHER" id="PTHR23068">
    <property type="entry name" value="DNA CYTOSINE-5- -METHYLTRANSFERASE 3-RELATED"/>
    <property type="match status" value="1"/>
</dbReference>
<feature type="compositionally biased region" description="Low complexity" evidence="6">
    <location>
        <begin position="667"/>
        <end position="706"/>
    </location>
</feature>
<feature type="region of interest" description="Disordered" evidence="6">
    <location>
        <begin position="109"/>
        <end position="151"/>
    </location>
</feature>
<evidence type="ECO:0000256" key="5">
    <source>
        <dbReference type="ARBA" id="ARBA00023172"/>
    </source>
</evidence>
<keyword evidence="5" id="KW-0233">DNA recombination</keyword>
<gene>
    <name evidence="7" type="ORF">PCOR1329_LOCUS55131</name>
</gene>
<evidence type="ECO:0000256" key="6">
    <source>
        <dbReference type="SAM" id="MobiDB-lite"/>
    </source>
</evidence>
<feature type="compositionally biased region" description="Low complexity" evidence="6">
    <location>
        <begin position="555"/>
        <end position="571"/>
    </location>
</feature>
<feature type="compositionally biased region" description="Low complexity" evidence="6">
    <location>
        <begin position="933"/>
        <end position="945"/>
    </location>
</feature>
<proteinExistence type="predicted"/>
<evidence type="ECO:0000256" key="2">
    <source>
        <dbReference type="ARBA" id="ARBA00022603"/>
    </source>
</evidence>
<keyword evidence="4" id="KW-0949">S-adenosyl-L-methionine</keyword>
<dbReference type="Gene3D" id="1.10.443.10">
    <property type="entry name" value="Intergrase catalytic core"/>
    <property type="match status" value="1"/>
</dbReference>
<feature type="compositionally biased region" description="Gly residues" evidence="6">
    <location>
        <begin position="1063"/>
        <end position="1075"/>
    </location>
</feature>
<dbReference type="InterPro" id="IPR001525">
    <property type="entry name" value="C5_MeTfrase"/>
</dbReference>
<feature type="compositionally biased region" description="Gly residues" evidence="6">
    <location>
        <begin position="234"/>
        <end position="243"/>
    </location>
</feature>
<evidence type="ECO:0000256" key="4">
    <source>
        <dbReference type="ARBA" id="ARBA00022691"/>
    </source>
</evidence>
<feature type="compositionally biased region" description="Low complexity" evidence="6">
    <location>
        <begin position="133"/>
        <end position="143"/>
    </location>
</feature>
<evidence type="ECO:0000256" key="3">
    <source>
        <dbReference type="ARBA" id="ARBA00022679"/>
    </source>
</evidence>
<feature type="region of interest" description="Disordered" evidence="6">
    <location>
        <begin position="298"/>
        <end position="323"/>
    </location>
</feature>
<keyword evidence="2" id="KW-0489">Methyltransferase</keyword>
<feature type="region of interest" description="Disordered" evidence="6">
    <location>
        <begin position="608"/>
        <end position="747"/>
    </location>
</feature>
<organism evidence="7 8">
    <name type="scientific">Prorocentrum cordatum</name>
    <dbReference type="NCBI Taxonomy" id="2364126"/>
    <lineage>
        <taxon>Eukaryota</taxon>
        <taxon>Sar</taxon>
        <taxon>Alveolata</taxon>
        <taxon>Dinophyceae</taxon>
        <taxon>Prorocentrales</taxon>
        <taxon>Prorocentraceae</taxon>
        <taxon>Prorocentrum</taxon>
    </lineage>
</organism>
<dbReference type="InterPro" id="IPR029063">
    <property type="entry name" value="SAM-dependent_MTases_sf"/>
</dbReference>
<keyword evidence="8" id="KW-1185">Reference proteome</keyword>
<dbReference type="InterPro" id="IPR011010">
    <property type="entry name" value="DNA_brk_join_enz"/>
</dbReference>
<feature type="compositionally biased region" description="Gly residues" evidence="6">
    <location>
        <begin position="258"/>
        <end position="269"/>
    </location>
</feature>
<dbReference type="SUPFAM" id="SSF56349">
    <property type="entry name" value="DNA breaking-rejoining enzymes"/>
    <property type="match status" value="1"/>
</dbReference>
<feature type="compositionally biased region" description="Low complexity" evidence="6">
    <location>
        <begin position="209"/>
        <end position="226"/>
    </location>
</feature>
<feature type="compositionally biased region" description="Low complexity" evidence="6">
    <location>
        <begin position="192"/>
        <end position="201"/>
    </location>
</feature>
<feature type="compositionally biased region" description="Gly residues" evidence="6">
    <location>
        <begin position="121"/>
        <end position="132"/>
    </location>
</feature>
<feature type="compositionally biased region" description="Low complexity" evidence="6">
    <location>
        <begin position="437"/>
        <end position="446"/>
    </location>
</feature>
<feature type="compositionally biased region" description="Polar residues" evidence="6">
    <location>
        <begin position="447"/>
        <end position="464"/>
    </location>
</feature>
<accession>A0ABN9V6G4</accession>
<dbReference type="Proteomes" id="UP001189429">
    <property type="component" value="Unassembled WGS sequence"/>
</dbReference>
<feature type="compositionally biased region" description="Basic and acidic residues" evidence="6">
    <location>
        <begin position="524"/>
        <end position="540"/>
    </location>
</feature>
<dbReference type="EMBL" id="CAUYUJ010016751">
    <property type="protein sequence ID" value="CAK0868477.1"/>
    <property type="molecule type" value="Genomic_DNA"/>
</dbReference>
<dbReference type="EC" id="2.1.1.37" evidence="1"/>
<dbReference type="InterPro" id="IPR050390">
    <property type="entry name" value="C5-Methyltransferase"/>
</dbReference>
<feature type="compositionally biased region" description="Low complexity" evidence="6">
    <location>
        <begin position="298"/>
        <end position="314"/>
    </location>
</feature>
<protein>
    <recommendedName>
        <fullName evidence="1">DNA (cytosine-5-)-methyltransferase</fullName>
        <ecNumber evidence="1">2.1.1.37</ecNumber>
    </recommendedName>
</protein>
<evidence type="ECO:0000313" key="8">
    <source>
        <dbReference type="Proteomes" id="UP001189429"/>
    </source>
</evidence>
<dbReference type="SUPFAM" id="SSF53335">
    <property type="entry name" value="S-adenosyl-L-methionine-dependent methyltransferases"/>
    <property type="match status" value="1"/>
</dbReference>
<feature type="compositionally biased region" description="Low complexity" evidence="6">
    <location>
        <begin position="611"/>
        <end position="631"/>
    </location>
</feature>
<feature type="compositionally biased region" description="Low complexity" evidence="6">
    <location>
        <begin position="475"/>
        <end position="518"/>
    </location>
</feature>
<feature type="compositionally biased region" description="Low complexity" evidence="6">
    <location>
        <begin position="955"/>
        <end position="968"/>
    </location>
</feature>
<feature type="region of interest" description="Disordered" evidence="6">
    <location>
        <begin position="1054"/>
        <end position="1084"/>
    </location>
</feature>
<comment type="caution">
    <text evidence="7">The sequence shown here is derived from an EMBL/GenBank/DDBJ whole genome shotgun (WGS) entry which is preliminary data.</text>
</comment>
<feature type="region of interest" description="Disordered" evidence="6">
    <location>
        <begin position="364"/>
        <end position="591"/>
    </location>
</feature>
<dbReference type="Pfam" id="PF00145">
    <property type="entry name" value="DNA_methylase"/>
    <property type="match status" value="1"/>
</dbReference>
<dbReference type="Gene3D" id="3.40.50.150">
    <property type="entry name" value="Vaccinia Virus protein VP39"/>
    <property type="match status" value="1"/>
</dbReference>
<dbReference type="InterPro" id="IPR013762">
    <property type="entry name" value="Integrase-like_cat_sf"/>
</dbReference>
<feature type="compositionally biased region" description="Low complexity" evidence="6">
    <location>
        <begin position="723"/>
        <end position="737"/>
    </location>
</feature>
<feature type="region of interest" description="Disordered" evidence="6">
    <location>
        <begin position="928"/>
        <end position="982"/>
    </location>
</feature>
<sequence length="2701" mass="289166">MPAPAPAAPLSPALCRLARGLQGALNGGGEREGLCLRSDGFGRLDELLSLGCMQDIGRGGGRAGLRRRPEHRRLGRARLGAAAGGRAPGGVRPAHGLLLLGRGRRRAVALGLRGRRDPRGGRAGRGPGGGAATAGAGAARAAAGRGGRGGPAAALRRLLQARRGAALARHGQRRGAGGAWQRRGAAHRRLGRGVARAAAGRGPRGGLRRPGVLRDLGPGRRAPVGPRARRAPGGARGAAGAAGGPAVLGVPRRRRGRGLAGAGHRGGGSRAPLLDADARGARPPGVAGAAGPGLVARADAAPDGPAPVRGARAPRGGRLRRPCGALPRTLQVLQPGGGLRLPALRLAAGQGRVLPRLRLGRARRGPRALRHTPGLGPLRAGGGVRAAVEERQAARSEPFAGRRGPARGCPRGAPSWTRGRASRGASPPAGRTGGGSSPPTGRASRGQTASCTARGPSTATSHCTSGRRGRRQRWEGGAARAVAPAGGVGASRPLAPRAGALARAGPPGAGHARGAAPLRRPRRRGDPGRRLREAERDPVRPEPPPADPGRRARLSRAPARPARAAGAAPGGTRDRREVPEGRPPALRAVGGRPSWRRGWIWVRATGKHTFAARGQPGPRGRPAPRASGAPGESPDPWAGRDPWAASAATGARDPKAPLPWHAVSKTAAPAPGSGRSTAAGTASASASASAGTTSASSADAPAAPGGWWRLLGDDRRRGPAPQPGEEGAAAGAAAAPEDNWAQASGRMADGEGAAAAAVGKGRTVRAGDCIQVTCYDDADAEQGEAVFRIVSLYEASEHGQFARAEFLFCTDQYLQWYEENAGSPGARKSKRVLHFCPEDESAILCAAEAGPGVEVTHVDEFVVLESVEEAYLQFRRRNPAARWPAELGPEPLEEELGDPGDEELVPAELDEFGLAAKVVDSVGELEAAREAEGPGAAAGPPGRAAVKARGRPPARARPPAAAASEPAGLPGGSVRPRGTAGGETPLEAAAAAAAKEPAGRRPDEEMQALLRKRLGDLKGRLGAEGDAAAEPRGAAAEGAPLKRKSLDEILAERAAKAPRRGPADGGAAGSGGLAGAGPEREGGGSAAHLLRSLLGALTPAEGIEGFGITDGLEFTPGKSLAASRAFFRKTARDTPGKLLTAHLSHLKQFLSTKGMHDAEEELPPIVNKFLLNIFLASHPVSSIGEDMFRQMRTLSESLDLLIQGKLPEAMDMLMQRFKACQLACKDKHWRSARWLELIPPDADMAAINIEEEELLRKIEYGELKLAELAGKLKPSRTFKELKLQNPKKDGETQGKYRQRLALLMRGDGPKRQAPPVQGGARKVILEGEGSQDQVMLTNYQYAGTCGEEAWGHHSHYSAAQVNAVEVMREAVSYFLGGDLGRVQLPLLSEISTRASSAYDIDSGTRALPLRLGELRPGRPAADVAGRLDPRAHVSPEVLTWLDDPSVALLPRAQWPSEVPKARLLVDSPAEWARIVGHLYSLGIVEAIEDEQIFRADGVPVLNGAFAVEKRGVPEAGEQRQRRFIMNMVPANSYLKIMTQDLSTLTASTSWVTVVLEGQRVLLWSGDDQQGAFFVWKIPRAWRSFTTLKGRVPGRLVGRPDLKTVHVCSAVIPMGWLLAVTLFQHLHRRLGLRPPPAGAGLPEIDEWRRDKPLPIAQVGGCRSWYQFFIDDFDAPRIVNDTEGEVGVGSAYQKRQRASYQRNGVAWAERKAHLGETKVERMGVLVDGLRGPVSVPLMKLFETMLLGALLVTKDWVYWKTMLVLLGKLVRALEFRCVLFCILNEVWKFADGTHSGWVNSEMTEEILSGVGLLPLAFTDLRAEVDARVTCSDASEDGGGACTSLRLCPEALSKLTAAAAAGQEGRQHLMAGRLLLGEASLWRAWESRNPGLPPPAGDKIPAVLVIGLFDGIGGMIVSLSRLRTKIIGYVSSEVDPSARRVVRKRWPGLIDWGNIQDVGTQHIDKLVQLFGGIVDVVYCGAGSPCQDLSRLMFGRRGLEGQKSALFREIPRILGLLNAAFPGKVRSLVENVASMPFEDIERISSELQVTPYRFCSSCLVPNRRPRLHWLSWRLLPCKGYSYKDRGHFVEVISDGAARVELPWTSPGWIWNGGPLPVPTLVCARPSLLQPTRPAGIARASPEAKARWKKDDHRYHVGLYENACLLQHEATMELRPPSAEEREVLLGFDRGYTECAVKDGSGSSLETTRCFLLGNSFSVYAVSWLLQHSLVADEFQPQLWEPHALCHTGKCRAPWNDSAVYHQGDDYQYEPEAEQLVRHYLSIAERGGTDVRLDVHLPFRHRAWPRVSLEPSVWTWKVISSYRWRAGIGKHINALEIQAAVNTIKWRLRSGTGRPRRMLHLIDSQVAASVLTKGRSSSRVLRMHVKRWGALCWATGCYVMLGYIALQRLRGSQRLSDLRVSAVTLKRYRIAVAEFLAFAIEGGFPLNSSAEADSALGAYVEDQWANEGTLSHGRYALAGCLFFAPELRTALPFAWSLVKTWQKLAPINRAYPASPEMALGLAGAAVSVGQPLLAALVLVTFDAMLRTKELRDLTYDDITFAEGGVILRLSETKMGVRTGNVQFVVVRTPAAVNLLRVAAERAQPTDHLCPYTYVQLQRLLKSLLAVASIPPARWSWYSFRRGGACHDFLLGANLERTMQRGRWSAVTSARVYIEEAVADLVDVSMSQLSKDILSQLGLMLLNSGYSQ</sequence>
<evidence type="ECO:0000256" key="1">
    <source>
        <dbReference type="ARBA" id="ARBA00011975"/>
    </source>
</evidence>
<keyword evidence="3" id="KW-0808">Transferase</keyword>
<reference evidence="7" key="1">
    <citation type="submission" date="2023-10" db="EMBL/GenBank/DDBJ databases">
        <authorList>
            <person name="Chen Y."/>
            <person name="Shah S."/>
            <person name="Dougan E. K."/>
            <person name="Thang M."/>
            <person name="Chan C."/>
        </authorList>
    </citation>
    <scope>NUCLEOTIDE SEQUENCE [LARGE SCALE GENOMIC DNA]</scope>
</reference>
<dbReference type="PANTHER" id="PTHR23068:SF25">
    <property type="entry name" value="DNA (CYTOSINE-5)-METHYLTRANSFERASE DRM2"/>
    <property type="match status" value="1"/>
</dbReference>
<feature type="compositionally biased region" description="Low complexity" evidence="6">
    <location>
        <begin position="398"/>
        <end position="414"/>
    </location>
</feature>
<evidence type="ECO:0000313" key="7">
    <source>
        <dbReference type="EMBL" id="CAK0868477.1"/>
    </source>
</evidence>
<feature type="region of interest" description="Disordered" evidence="6">
    <location>
        <begin position="164"/>
        <end position="272"/>
    </location>
</feature>